<proteinExistence type="predicted"/>
<keyword evidence="4" id="KW-1185">Reference proteome</keyword>
<name>A0A918N3A2_9FLAO</name>
<protein>
    <recommendedName>
        <fullName evidence="2">Lipocalin-like domain-containing protein</fullName>
    </recommendedName>
</protein>
<feature type="domain" description="Lipocalin-like" evidence="2">
    <location>
        <begin position="25"/>
        <end position="93"/>
    </location>
</feature>
<comment type="caution">
    <text evidence="3">The sequence shown here is derived from an EMBL/GenBank/DDBJ whole genome shotgun (WGS) entry which is preliminary data.</text>
</comment>
<dbReference type="Proteomes" id="UP000601108">
    <property type="component" value="Unassembled WGS sequence"/>
</dbReference>
<evidence type="ECO:0000313" key="3">
    <source>
        <dbReference type="EMBL" id="GGX19910.1"/>
    </source>
</evidence>
<feature type="signal peptide" evidence="1">
    <location>
        <begin position="1"/>
        <end position="18"/>
    </location>
</feature>
<organism evidence="3 4">
    <name type="scientific">Aquimarina muelleri</name>
    <dbReference type="NCBI Taxonomy" id="279356"/>
    <lineage>
        <taxon>Bacteria</taxon>
        <taxon>Pseudomonadati</taxon>
        <taxon>Bacteroidota</taxon>
        <taxon>Flavobacteriia</taxon>
        <taxon>Flavobacteriales</taxon>
        <taxon>Flavobacteriaceae</taxon>
        <taxon>Aquimarina</taxon>
    </lineage>
</organism>
<feature type="chain" id="PRO_5037825791" description="Lipocalin-like domain-containing protein" evidence="1">
    <location>
        <begin position="19"/>
        <end position="130"/>
    </location>
</feature>
<evidence type="ECO:0000259" key="2">
    <source>
        <dbReference type="Pfam" id="PF13648"/>
    </source>
</evidence>
<dbReference type="EMBL" id="BMWS01000013">
    <property type="protein sequence ID" value="GGX19910.1"/>
    <property type="molecule type" value="Genomic_DNA"/>
</dbReference>
<dbReference type="AlphaFoldDB" id="A0A918N3A2"/>
<dbReference type="RefSeq" id="WP_027414232.1">
    <property type="nucleotide sequence ID" value="NZ_BMWS01000013.1"/>
</dbReference>
<sequence>MKKFLLYFFLFALCTACAKKNKSPLVGKWKLTHTLIDIGNGKATFEKANQNKVIEFFADGTLKSNVSYCPMDKDVSVGTSGTYNMDQTTLVIPCASTASKINFELKDVTLIIDYPTQCMEPCKEKYAKVE</sequence>
<evidence type="ECO:0000256" key="1">
    <source>
        <dbReference type="SAM" id="SignalP"/>
    </source>
</evidence>
<accession>A0A918N3A2</accession>
<evidence type="ECO:0000313" key="4">
    <source>
        <dbReference type="Proteomes" id="UP000601108"/>
    </source>
</evidence>
<dbReference type="InterPro" id="IPR024311">
    <property type="entry name" value="Lipocalin-like"/>
</dbReference>
<keyword evidence="1" id="KW-0732">Signal</keyword>
<dbReference type="Pfam" id="PF13648">
    <property type="entry name" value="Lipocalin_4"/>
    <property type="match status" value="1"/>
</dbReference>
<gene>
    <name evidence="3" type="ORF">GCM10007384_21580</name>
</gene>
<reference evidence="3 4" key="1">
    <citation type="journal article" date="2014" name="Int. J. Syst. Evol. Microbiol.">
        <title>Complete genome sequence of Corynebacterium casei LMG S-19264T (=DSM 44701T), isolated from a smear-ripened cheese.</title>
        <authorList>
            <consortium name="US DOE Joint Genome Institute (JGI-PGF)"/>
            <person name="Walter F."/>
            <person name="Albersmeier A."/>
            <person name="Kalinowski J."/>
            <person name="Ruckert C."/>
        </authorList>
    </citation>
    <scope>NUCLEOTIDE SEQUENCE [LARGE SCALE GENOMIC DNA]</scope>
    <source>
        <strain evidence="3 4">KCTC 12285</strain>
    </source>
</reference>